<dbReference type="GO" id="GO:0016024">
    <property type="term" value="P:CDP-diacylglycerol biosynthetic process"/>
    <property type="evidence" value="ECO:0007669"/>
    <property type="project" value="UniProtKB-UniPathway"/>
</dbReference>
<evidence type="ECO:0000313" key="20">
    <source>
        <dbReference type="EMBL" id="AMC10580.1"/>
    </source>
</evidence>
<evidence type="ECO:0000256" key="14">
    <source>
        <dbReference type="ARBA" id="ARBA00023098"/>
    </source>
</evidence>
<evidence type="ECO:0000313" key="21">
    <source>
        <dbReference type="Proteomes" id="UP000059672"/>
    </source>
</evidence>
<evidence type="ECO:0000256" key="17">
    <source>
        <dbReference type="ARBA" id="ARBA00023264"/>
    </source>
</evidence>
<reference evidence="21" key="1">
    <citation type="submission" date="2015-12" db="EMBL/GenBank/DDBJ databases">
        <title>Complete genome sequence of Lutibacter profundus strain LP1.</title>
        <authorList>
            <person name="Wissuwa J."/>
            <person name="Le Moine Bauer S."/>
            <person name="Stokke R."/>
            <person name="Dahle H."/>
            <person name="Steen I.H."/>
        </authorList>
    </citation>
    <scope>NUCLEOTIDE SEQUENCE [LARGE SCALE GENOMIC DNA]</scope>
    <source>
        <strain evidence="21">LP1</strain>
    </source>
</reference>
<feature type="transmembrane region" description="Helical" evidence="19">
    <location>
        <begin position="113"/>
        <end position="133"/>
    </location>
</feature>
<dbReference type="GO" id="GO:0004605">
    <property type="term" value="F:phosphatidate cytidylyltransferase activity"/>
    <property type="evidence" value="ECO:0007669"/>
    <property type="project" value="UniProtKB-EC"/>
</dbReference>
<keyword evidence="12 18" id="KW-0548">Nucleotidyltransferase</keyword>
<evidence type="ECO:0000256" key="4">
    <source>
        <dbReference type="ARBA" id="ARBA00005189"/>
    </source>
</evidence>
<name>A0A0X8G5U7_9FLAO</name>
<feature type="transmembrane region" description="Helical" evidence="19">
    <location>
        <begin position="53"/>
        <end position="70"/>
    </location>
</feature>
<keyword evidence="21" id="KW-1185">Reference proteome</keyword>
<dbReference type="PROSITE" id="PS01315">
    <property type="entry name" value="CDS"/>
    <property type="match status" value="1"/>
</dbReference>
<evidence type="ECO:0000256" key="19">
    <source>
        <dbReference type="SAM" id="Phobius"/>
    </source>
</evidence>
<keyword evidence="8" id="KW-1003">Cell membrane</keyword>
<dbReference type="PATRIC" id="fig|1622118.3.peg.979"/>
<dbReference type="RefSeq" id="WP_068206739.1">
    <property type="nucleotide sequence ID" value="NZ_CP013355.1"/>
</dbReference>
<keyword evidence="17" id="KW-1208">Phospholipid metabolism</keyword>
<dbReference type="Pfam" id="PF01148">
    <property type="entry name" value="CTP_transf_1"/>
    <property type="match status" value="1"/>
</dbReference>
<evidence type="ECO:0000256" key="13">
    <source>
        <dbReference type="ARBA" id="ARBA00022989"/>
    </source>
</evidence>
<evidence type="ECO:0000256" key="15">
    <source>
        <dbReference type="ARBA" id="ARBA00023136"/>
    </source>
</evidence>
<dbReference type="InterPro" id="IPR000374">
    <property type="entry name" value="PC_trans"/>
</dbReference>
<gene>
    <name evidence="20" type="ORF">Lupro_04690</name>
</gene>
<evidence type="ECO:0000256" key="3">
    <source>
        <dbReference type="ARBA" id="ARBA00005119"/>
    </source>
</evidence>
<keyword evidence="11 18" id="KW-0812">Transmembrane</keyword>
<dbReference type="Proteomes" id="UP000059672">
    <property type="component" value="Chromosome"/>
</dbReference>
<dbReference type="UniPathway" id="UPA00557">
    <property type="reaction ID" value="UER00614"/>
</dbReference>
<feature type="transmembrane region" description="Helical" evidence="19">
    <location>
        <begin position="12"/>
        <end position="41"/>
    </location>
</feature>
<feature type="transmembrane region" description="Helical" evidence="19">
    <location>
        <begin position="182"/>
        <end position="201"/>
    </location>
</feature>
<protein>
    <recommendedName>
        <fullName evidence="7 18">Phosphatidate cytidylyltransferase</fullName>
        <ecNumber evidence="6 18">2.7.7.41</ecNumber>
    </recommendedName>
</protein>
<keyword evidence="10 18" id="KW-0808">Transferase</keyword>
<keyword evidence="14" id="KW-0443">Lipid metabolism</keyword>
<feature type="transmembrane region" description="Helical" evidence="19">
    <location>
        <begin position="207"/>
        <end position="226"/>
    </location>
</feature>
<evidence type="ECO:0000256" key="7">
    <source>
        <dbReference type="ARBA" id="ARBA00019373"/>
    </source>
</evidence>
<organism evidence="20 21">
    <name type="scientific">Lutibacter profundi</name>
    <dbReference type="NCBI Taxonomy" id="1622118"/>
    <lineage>
        <taxon>Bacteria</taxon>
        <taxon>Pseudomonadati</taxon>
        <taxon>Bacteroidota</taxon>
        <taxon>Flavobacteriia</taxon>
        <taxon>Flavobacteriales</taxon>
        <taxon>Flavobacteriaceae</taxon>
        <taxon>Lutibacter</taxon>
    </lineage>
</organism>
<evidence type="ECO:0000256" key="18">
    <source>
        <dbReference type="RuleBase" id="RU003938"/>
    </source>
</evidence>
<evidence type="ECO:0000256" key="5">
    <source>
        <dbReference type="ARBA" id="ARBA00010185"/>
    </source>
</evidence>
<dbReference type="EC" id="2.7.7.41" evidence="6 18"/>
<keyword evidence="15 19" id="KW-0472">Membrane</keyword>
<evidence type="ECO:0000256" key="6">
    <source>
        <dbReference type="ARBA" id="ARBA00012487"/>
    </source>
</evidence>
<evidence type="ECO:0000256" key="12">
    <source>
        <dbReference type="ARBA" id="ARBA00022695"/>
    </source>
</evidence>
<comment type="pathway">
    <text evidence="3 18">Phospholipid metabolism; CDP-diacylglycerol biosynthesis; CDP-diacylglycerol from sn-glycerol 3-phosphate: step 3/3.</text>
</comment>
<comment type="similarity">
    <text evidence="5 18">Belongs to the CDS family.</text>
</comment>
<comment type="pathway">
    <text evidence="4">Lipid metabolism.</text>
</comment>
<reference evidence="20 21" key="2">
    <citation type="journal article" date="2016" name="Int. J. Syst. Evol. Microbiol.">
        <title>Lutibacter profundi sp. nov., isolated from a deep-sea hydrothermal system on the Arctic Mid-Ocean Ridge and emended description of the genus Lutibacter.</title>
        <authorList>
            <person name="Le Moine Bauer S."/>
            <person name="Roalkvam I."/>
            <person name="Steen I.H."/>
            <person name="Dahle H."/>
        </authorList>
    </citation>
    <scope>NUCLEOTIDE SEQUENCE [LARGE SCALE GENOMIC DNA]</scope>
    <source>
        <strain evidence="20 21">LP1</strain>
    </source>
</reference>
<keyword evidence="16" id="KW-0594">Phospholipid biosynthesis</keyword>
<dbReference type="GO" id="GO:0005886">
    <property type="term" value="C:plasma membrane"/>
    <property type="evidence" value="ECO:0007669"/>
    <property type="project" value="UniProtKB-SubCell"/>
</dbReference>
<proteinExistence type="inferred from homology"/>
<evidence type="ECO:0000256" key="8">
    <source>
        <dbReference type="ARBA" id="ARBA00022475"/>
    </source>
</evidence>
<evidence type="ECO:0000256" key="10">
    <source>
        <dbReference type="ARBA" id="ARBA00022679"/>
    </source>
</evidence>
<dbReference type="KEGG" id="lut:Lupro_04690"/>
<evidence type="ECO:0000256" key="11">
    <source>
        <dbReference type="ARBA" id="ARBA00022692"/>
    </source>
</evidence>
<evidence type="ECO:0000256" key="1">
    <source>
        <dbReference type="ARBA" id="ARBA00001698"/>
    </source>
</evidence>
<dbReference type="OrthoDB" id="9799199at2"/>
<dbReference type="STRING" id="1622118.Lupro_04690"/>
<evidence type="ECO:0000256" key="2">
    <source>
        <dbReference type="ARBA" id="ARBA00004651"/>
    </source>
</evidence>
<comment type="catalytic activity">
    <reaction evidence="1 18">
        <text>a 1,2-diacyl-sn-glycero-3-phosphate + CTP + H(+) = a CDP-1,2-diacyl-sn-glycerol + diphosphate</text>
        <dbReference type="Rhea" id="RHEA:16229"/>
        <dbReference type="ChEBI" id="CHEBI:15378"/>
        <dbReference type="ChEBI" id="CHEBI:33019"/>
        <dbReference type="ChEBI" id="CHEBI:37563"/>
        <dbReference type="ChEBI" id="CHEBI:58332"/>
        <dbReference type="ChEBI" id="CHEBI:58608"/>
        <dbReference type="EC" id="2.7.7.41"/>
    </reaction>
</comment>
<dbReference type="PANTHER" id="PTHR46382">
    <property type="entry name" value="PHOSPHATIDATE CYTIDYLYLTRANSFERASE"/>
    <property type="match status" value="1"/>
</dbReference>
<keyword evidence="13 19" id="KW-1133">Transmembrane helix</keyword>
<dbReference type="EMBL" id="CP013355">
    <property type="protein sequence ID" value="AMC10580.1"/>
    <property type="molecule type" value="Genomic_DNA"/>
</dbReference>
<sequence>MENLLKRALSGLVFVSVLIFSILYSKISFIVLFFILMILCLYEFKKMIQLKSIFPYIIGILFFVFGNILNVEDVPSKMIFEYAGVMLFLTIFITFASILFAKKEEVIIHLGKIFLSVIYIVVPFTLIVQIPFLNVTFHYVNTTILGVFILIWTNDTFAFLVGSNIGKHKLLKRISPNKTIEGFVGGMIFTFIMSLILAKQFITLSLIQWIVIAGIVSIFGVLGDLIESMFKRQAGVKDSSDFIPGHGGFLDRFDSVIFAAPFIFIYLQLVQ</sequence>
<feature type="transmembrane region" description="Helical" evidence="19">
    <location>
        <begin position="82"/>
        <end position="101"/>
    </location>
</feature>
<evidence type="ECO:0000256" key="9">
    <source>
        <dbReference type="ARBA" id="ARBA00022516"/>
    </source>
</evidence>
<dbReference type="AlphaFoldDB" id="A0A0X8G5U7"/>
<dbReference type="PANTHER" id="PTHR46382:SF1">
    <property type="entry name" value="PHOSPHATIDATE CYTIDYLYLTRANSFERASE"/>
    <property type="match status" value="1"/>
</dbReference>
<keyword evidence="9" id="KW-0444">Lipid biosynthesis</keyword>
<feature type="transmembrane region" description="Helical" evidence="19">
    <location>
        <begin position="139"/>
        <end position="161"/>
    </location>
</feature>
<evidence type="ECO:0000256" key="16">
    <source>
        <dbReference type="ARBA" id="ARBA00023209"/>
    </source>
</evidence>
<comment type="subcellular location">
    <subcellularLocation>
        <location evidence="2">Cell membrane</location>
        <topology evidence="2">Multi-pass membrane protein</topology>
    </subcellularLocation>
</comment>
<accession>A0A0X8G5U7</accession>